<feature type="compositionally biased region" description="Low complexity" evidence="1">
    <location>
        <begin position="202"/>
        <end position="217"/>
    </location>
</feature>
<accession>A0A7S3V7I9</accession>
<evidence type="ECO:0000313" key="3">
    <source>
        <dbReference type="EMBL" id="CAE0462590.1"/>
    </source>
</evidence>
<feature type="region of interest" description="Disordered" evidence="1">
    <location>
        <begin position="157"/>
        <end position="180"/>
    </location>
</feature>
<feature type="region of interest" description="Disordered" evidence="1">
    <location>
        <begin position="253"/>
        <end position="301"/>
    </location>
</feature>
<evidence type="ECO:0000259" key="2">
    <source>
        <dbReference type="Pfam" id="PF20710"/>
    </source>
</evidence>
<evidence type="ECO:0000256" key="1">
    <source>
        <dbReference type="SAM" id="MobiDB-lite"/>
    </source>
</evidence>
<feature type="region of interest" description="Disordered" evidence="1">
    <location>
        <begin position="201"/>
        <end position="235"/>
    </location>
</feature>
<sequence length="673" mass="74940">MRITPSNQSVYKSITRRMDKRNIRKITPSAKTQFDASVQVHVGQGSTNRSGAEASKGSESLDKVKKRSPGRTDVLCGRGGGINNHVGNIAFRELVNTEKYDYNLARDKMEKGVIAERVIGWVKEIGGRFLSKENGMWIEIDHQRELAKTAQALREGAPRIRAKAAKRTLKKKKKEAPKRSTYSSSIYEPFSFRSGLKRGFNSSSATSFRSSNPSSSSSEEHPMIRGYRDGSRGKTLIPAQKKVKVEIEQEHPMIRGSPNGTRGKVFIHPDHARHPTPPLPEPTYEYRERNTPPPPPQEYEYRGQHTPPLPQGQYDFELSEQTPDYSTTSQMYNAPYQDSKPPHFVSEQDSNVPSYFSGNVQVDTFSTQSAAQSIRPEACHSTATYRNPQEAAEDIVKPDILCSRMNSFALSEPENFPIPVINPVDINMSKPTMNFERIHSLVLSEFSGIEFHGDEEFCDPFDSDENAKATQSNTNTGTDVTGAANSHNSANIVEESSKSTFIVGPLNEPVFSGVPPVPDAWNTSSSNSNGNEDVSKSNKVLRYKSSESSSSKLPPFGIFTSSPMTSNRRNIRDVVSRNEHKNGNDNENDNNSSSSNITSVHLKSMKSFYSELSDIKDVDNYKNEEESQDFHEGLKIIYDAVTPGLDEDENVSTHLIPSELLRPSSNSNHLLGF</sequence>
<protein>
    <recommendedName>
        <fullName evidence="2">DUF6824 domain-containing protein</fullName>
    </recommendedName>
</protein>
<feature type="compositionally biased region" description="Polar residues" evidence="1">
    <location>
        <begin position="521"/>
        <end position="532"/>
    </location>
</feature>
<feature type="compositionally biased region" description="Basic and acidic residues" evidence="1">
    <location>
        <begin position="218"/>
        <end position="232"/>
    </location>
</feature>
<dbReference type="InterPro" id="IPR049227">
    <property type="entry name" value="DUF6824"/>
</dbReference>
<feature type="region of interest" description="Disordered" evidence="1">
    <location>
        <begin position="517"/>
        <end position="597"/>
    </location>
</feature>
<proteinExistence type="predicted"/>
<feature type="compositionally biased region" description="Polar residues" evidence="1">
    <location>
        <begin position="559"/>
        <end position="568"/>
    </location>
</feature>
<gene>
    <name evidence="3" type="ORF">CDEB00056_LOCUS7431</name>
</gene>
<name>A0A7S3V7I9_9STRA</name>
<dbReference type="Pfam" id="PF20710">
    <property type="entry name" value="DUF6824"/>
    <property type="match status" value="1"/>
</dbReference>
<reference evidence="3" key="1">
    <citation type="submission" date="2021-01" db="EMBL/GenBank/DDBJ databases">
        <authorList>
            <person name="Corre E."/>
            <person name="Pelletier E."/>
            <person name="Niang G."/>
            <person name="Scheremetjew M."/>
            <person name="Finn R."/>
            <person name="Kale V."/>
            <person name="Holt S."/>
            <person name="Cochrane G."/>
            <person name="Meng A."/>
            <person name="Brown T."/>
            <person name="Cohen L."/>
        </authorList>
    </citation>
    <scope>NUCLEOTIDE SEQUENCE</scope>
    <source>
        <strain evidence="3">MM31A-1</strain>
    </source>
</reference>
<feature type="compositionally biased region" description="Basic and acidic residues" evidence="1">
    <location>
        <begin position="570"/>
        <end position="584"/>
    </location>
</feature>
<dbReference type="AlphaFoldDB" id="A0A7S3V7I9"/>
<feature type="region of interest" description="Disordered" evidence="1">
    <location>
        <begin position="460"/>
        <end position="485"/>
    </location>
</feature>
<feature type="compositionally biased region" description="Basic residues" evidence="1">
    <location>
        <begin position="160"/>
        <end position="176"/>
    </location>
</feature>
<feature type="region of interest" description="Disordered" evidence="1">
    <location>
        <begin position="43"/>
        <end position="72"/>
    </location>
</feature>
<organism evidence="3">
    <name type="scientific">Chaetoceros debilis</name>
    <dbReference type="NCBI Taxonomy" id="122233"/>
    <lineage>
        <taxon>Eukaryota</taxon>
        <taxon>Sar</taxon>
        <taxon>Stramenopiles</taxon>
        <taxon>Ochrophyta</taxon>
        <taxon>Bacillariophyta</taxon>
        <taxon>Coscinodiscophyceae</taxon>
        <taxon>Chaetocerotophycidae</taxon>
        <taxon>Chaetocerotales</taxon>
        <taxon>Chaetocerotaceae</taxon>
        <taxon>Chaetoceros</taxon>
    </lineage>
</organism>
<feature type="domain" description="DUF6824" evidence="2">
    <location>
        <begin position="73"/>
        <end position="155"/>
    </location>
</feature>
<feature type="compositionally biased region" description="Polar residues" evidence="1">
    <location>
        <begin position="468"/>
        <end position="485"/>
    </location>
</feature>
<dbReference type="EMBL" id="HBIO01009634">
    <property type="protein sequence ID" value="CAE0462590.1"/>
    <property type="molecule type" value="Transcribed_RNA"/>
</dbReference>